<gene>
    <name evidence="1" type="ORF">NF27_DR00060</name>
</gene>
<protein>
    <recommendedName>
        <fullName evidence="3">Flagellar protein FlgJ N-terminal domain-containing protein</fullName>
    </recommendedName>
</protein>
<dbReference type="AlphaFoldDB" id="A0A0C1MZE7"/>
<dbReference type="STRING" id="86105.NF27_DR00060"/>
<dbReference type="OrthoDB" id="7862954at2"/>
<keyword evidence="2" id="KW-1185">Reference proteome</keyword>
<reference evidence="1 2" key="1">
    <citation type="submission" date="2014-11" db="EMBL/GenBank/DDBJ databases">
        <title>A Rickettsiales Symbiont of Amoebae With Ancient Features.</title>
        <authorList>
            <person name="Schulz F."/>
            <person name="Martijn J."/>
            <person name="Wascher F."/>
            <person name="Kostanjsek R."/>
            <person name="Ettema T.J."/>
            <person name="Horn M."/>
        </authorList>
    </citation>
    <scope>NUCLEOTIDE SEQUENCE [LARGE SCALE GENOMIC DNA]</scope>
    <source>
        <strain evidence="1 2">UWC36</strain>
    </source>
</reference>
<dbReference type="RefSeq" id="WP_039456147.1">
    <property type="nucleotide sequence ID" value="NZ_JSWE01000094.1"/>
</dbReference>
<organism evidence="1 2">
    <name type="scientific">Candidatus Jidaibacter acanthamoebae</name>
    <dbReference type="NCBI Taxonomy" id="86105"/>
    <lineage>
        <taxon>Bacteria</taxon>
        <taxon>Pseudomonadati</taxon>
        <taxon>Pseudomonadota</taxon>
        <taxon>Alphaproteobacteria</taxon>
        <taxon>Rickettsiales</taxon>
        <taxon>Candidatus Midichloriaceae</taxon>
        <taxon>Candidatus Jidaibacter</taxon>
    </lineage>
</organism>
<comment type="caution">
    <text evidence="1">The sequence shown here is derived from an EMBL/GenBank/DDBJ whole genome shotgun (WGS) entry which is preliminary data.</text>
</comment>
<evidence type="ECO:0008006" key="3">
    <source>
        <dbReference type="Google" id="ProtNLM"/>
    </source>
</evidence>
<name>A0A0C1MZE7_9RICK</name>
<dbReference type="EMBL" id="JSWE01000094">
    <property type="protein sequence ID" value="KIE05441.1"/>
    <property type="molecule type" value="Genomic_DNA"/>
</dbReference>
<sequence>MTNIHNLTNSFATMQLDQGRGKNLTGNSLTKEAAQEFSAYVVSHLLKEASPPINNHMLNENSTTQEIFEGLLTNEYAKVAAKQDSLGITKIVESSLLQVQEQSLGE</sequence>
<accession>A0A0C1MZE7</accession>
<evidence type="ECO:0000313" key="1">
    <source>
        <dbReference type="EMBL" id="KIE05441.1"/>
    </source>
</evidence>
<proteinExistence type="predicted"/>
<evidence type="ECO:0000313" key="2">
    <source>
        <dbReference type="Proteomes" id="UP000031258"/>
    </source>
</evidence>
<dbReference type="Proteomes" id="UP000031258">
    <property type="component" value="Unassembled WGS sequence"/>
</dbReference>